<evidence type="ECO:0000256" key="8">
    <source>
        <dbReference type="ARBA" id="ARBA00023049"/>
    </source>
</evidence>
<dbReference type="EC" id="3.4.11.-" evidence="12"/>
<dbReference type="PANTHER" id="PTHR11533">
    <property type="entry name" value="PROTEASE M1 ZINC METALLOPROTEASE"/>
    <property type="match status" value="1"/>
</dbReference>
<evidence type="ECO:0000313" key="16">
    <source>
        <dbReference type="EMBL" id="BAN01424.1"/>
    </source>
</evidence>
<dbReference type="GO" id="GO:0043171">
    <property type="term" value="P:peptide catabolic process"/>
    <property type="evidence" value="ECO:0007669"/>
    <property type="project" value="TreeGrafter"/>
</dbReference>
<dbReference type="CDD" id="cd09601">
    <property type="entry name" value="M1_APN-Q_like"/>
    <property type="match status" value="1"/>
</dbReference>
<protein>
    <recommendedName>
        <fullName evidence="12">Aminopeptidase</fullName>
        <ecNumber evidence="12">3.4.11.-</ecNumber>
    </recommendedName>
</protein>
<dbReference type="InterPro" id="IPR050344">
    <property type="entry name" value="Peptidase_M1_aminopeptidases"/>
</dbReference>
<dbReference type="InterPro" id="IPR045357">
    <property type="entry name" value="Aminopeptidase_N-like_N"/>
</dbReference>
<keyword evidence="4 12" id="KW-0645">Protease</keyword>
<keyword evidence="3 12" id="KW-0031">Aminopeptidase</keyword>
<evidence type="ECO:0000256" key="4">
    <source>
        <dbReference type="ARBA" id="ARBA00022670"/>
    </source>
</evidence>
<dbReference type="SUPFAM" id="SSF55486">
    <property type="entry name" value="Metalloproteases ('zincins'), catalytic domain"/>
    <property type="match status" value="1"/>
</dbReference>
<evidence type="ECO:0000256" key="3">
    <source>
        <dbReference type="ARBA" id="ARBA00022438"/>
    </source>
</evidence>
<keyword evidence="7 10" id="KW-0862">Zinc</keyword>
<dbReference type="InterPro" id="IPR034016">
    <property type="entry name" value="M1_APN-typ"/>
</dbReference>
<feature type="binding site" evidence="10">
    <location>
        <position position="324"/>
    </location>
    <ligand>
        <name>Zn(2+)</name>
        <dbReference type="ChEBI" id="CHEBI:29105"/>
        <note>catalytic</note>
    </ligand>
</feature>
<dbReference type="Pfam" id="PF11838">
    <property type="entry name" value="ERAP1_C"/>
    <property type="match status" value="1"/>
</dbReference>
<dbReference type="InterPro" id="IPR024571">
    <property type="entry name" value="ERAP1-like_C_dom"/>
</dbReference>
<feature type="domain" description="Aminopeptidase N-like N-terminal" evidence="15">
    <location>
        <begin position="18"/>
        <end position="194"/>
    </location>
</feature>
<dbReference type="GO" id="GO:0016020">
    <property type="term" value="C:membrane"/>
    <property type="evidence" value="ECO:0007669"/>
    <property type="project" value="TreeGrafter"/>
</dbReference>
<dbReference type="GO" id="GO:0070006">
    <property type="term" value="F:metalloaminopeptidase activity"/>
    <property type="evidence" value="ECO:0007669"/>
    <property type="project" value="TreeGrafter"/>
</dbReference>
<keyword evidence="6 12" id="KW-0378">Hydrolase</keyword>
<keyword evidence="17" id="KW-1185">Reference proteome</keyword>
<dbReference type="GO" id="GO:0042277">
    <property type="term" value="F:peptide binding"/>
    <property type="evidence" value="ECO:0007669"/>
    <property type="project" value="TreeGrafter"/>
</dbReference>
<dbReference type="Gene3D" id="2.60.40.1910">
    <property type="match status" value="1"/>
</dbReference>
<evidence type="ECO:0000256" key="2">
    <source>
        <dbReference type="ARBA" id="ARBA00010136"/>
    </source>
</evidence>
<accession>A0A6C7DZ30</accession>
<dbReference type="KEGG" id="aym:YM304_11100"/>
<dbReference type="InterPro" id="IPR042097">
    <property type="entry name" value="Aminopeptidase_N-like_N_sf"/>
</dbReference>
<evidence type="ECO:0000256" key="9">
    <source>
        <dbReference type="PIRSR" id="PIRSR634016-1"/>
    </source>
</evidence>
<feature type="binding site" evidence="10">
    <location>
        <position position="301"/>
    </location>
    <ligand>
        <name>Zn(2+)</name>
        <dbReference type="ChEBI" id="CHEBI:29105"/>
        <note>catalytic</note>
    </ligand>
</feature>
<evidence type="ECO:0000256" key="10">
    <source>
        <dbReference type="PIRSR" id="PIRSR634016-3"/>
    </source>
</evidence>
<reference evidence="16 17" key="1">
    <citation type="journal article" date="2013" name="Int. J. Syst. Evol. Microbiol.">
        <title>Ilumatobacter nonamiense sp. nov. and Ilumatobacter coccineum sp. nov., isolated from seashore sand.</title>
        <authorList>
            <person name="Matsumoto A."/>
            <person name="Kasai H."/>
            <person name="Matsuo Y."/>
            <person name="Shizuri Y."/>
            <person name="Ichikawa N."/>
            <person name="Fujita N."/>
            <person name="Omura S."/>
            <person name="Takahashi Y."/>
        </authorList>
    </citation>
    <scope>NUCLEOTIDE SEQUENCE [LARGE SCALE GENOMIC DNA]</scope>
    <source>
        <strain evidence="17">NBRC 103263 / KCTC 29153 / YM16-304</strain>
    </source>
</reference>
<dbReference type="GO" id="GO:0008270">
    <property type="term" value="F:zinc ion binding"/>
    <property type="evidence" value="ECO:0007669"/>
    <property type="project" value="UniProtKB-UniRule"/>
</dbReference>
<feature type="domain" description="ERAP1-like C-terminal" evidence="14">
    <location>
        <begin position="515"/>
        <end position="822"/>
    </location>
</feature>
<dbReference type="Pfam" id="PF01433">
    <property type="entry name" value="Peptidase_M1"/>
    <property type="match status" value="1"/>
</dbReference>
<dbReference type="FunFam" id="1.10.390.10:FF:000001">
    <property type="entry name" value="Aminopeptidase"/>
    <property type="match status" value="1"/>
</dbReference>
<dbReference type="AlphaFoldDB" id="A0A6C7DZ30"/>
<dbReference type="PANTHER" id="PTHR11533:SF174">
    <property type="entry name" value="PUROMYCIN-SENSITIVE AMINOPEPTIDASE-RELATED"/>
    <property type="match status" value="1"/>
</dbReference>
<feature type="site" description="Transition state stabilizer" evidence="11">
    <location>
        <position position="386"/>
    </location>
</feature>
<feature type="active site" description="Proton acceptor" evidence="9">
    <location>
        <position position="302"/>
    </location>
</feature>
<feature type="domain" description="Peptidase M1 membrane alanine aminopeptidase" evidence="13">
    <location>
        <begin position="230"/>
        <end position="445"/>
    </location>
</feature>
<dbReference type="InterPro" id="IPR001930">
    <property type="entry name" value="Peptidase_M1"/>
</dbReference>
<evidence type="ECO:0000256" key="7">
    <source>
        <dbReference type="ARBA" id="ARBA00022833"/>
    </source>
</evidence>
<proteinExistence type="inferred from homology"/>
<dbReference type="Pfam" id="PF17900">
    <property type="entry name" value="Peptidase_M1_N"/>
    <property type="match status" value="1"/>
</dbReference>
<gene>
    <name evidence="16" type="ORF">YM304_11100</name>
</gene>
<sequence>MADATSPDPYRLPTHVRPTRYDVRLRPSLDDSSFVGSVRIHVEAEAPTDTFVLNAAELDITACTFDGAPASFTLDEANEQLTITASNAMTLTTGTLNIEFTGSLNDKLRGFYRSTYVDGDGNEQVIATTQMQATDCRRAFPCWDEPEYKAVFGITLDVDDDLTAISNGREIERTSSDGRTVIRFADTMVMSSYLVAFVVGRLEATEPVDVDGIPLRIVHVPGKSALTDFGLDVGAFCLRWFQEYYGIAYPSDKVDLVALPDFAAGAMENLGCITFRESVLLVDPATSTQDEQQRVADVVAHELAHMWFGDLVTMRWWNGIWLNEAFATFMEIAACDAYRPDWQRWTSFGLERSAAFDVDSLASTRPVEFEVRSPADCEGMFDVLTYQKGGALLRMLEQYLSPESFREGVNHYLRTHSYANTETNDLWDAIEATSGEPVRRIMDSWIWQPGYPILTASLVDGALELSQQRFGFTTSDDDTIWAIPVHVRNGDDTTRLLLDAAGPVSVPLADPDGAVVVNAGGHGFFRVAYDSELRSRLSGDVLASMSTLERYSLVDDAWSATVAGQMSAADLLDMLMGFGDERELAVWQAITVALRGLSRLLDDEPLERFREMVRSLVGPALTALGDPTDDESDLTSTLRGLLTSTLGVLGNDADTIARCREMFAAATDDPRSVDPELTSAATSVVAATGSVADYELMIAGFETPSTPQNQLRHLYALTSFDDADLMQRTCDYAMSDAVKTQNAPFVLRMAIANRHHGAQAWRFLRDHWADAVDRFPSNTISRMIDSVKLLTDPELVDEVQQFFAEHPIEQALKTQEQILERQRVNAALHARESAALASHVR</sequence>
<dbReference type="Gene3D" id="1.25.50.20">
    <property type="match status" value="1"/>
</dbReference>
<evidence type="ECO:0000256" key="12">
    <source>
        <dbReference type="RuleBase" id="RU364040"/>
    </source>
</evidence>
<feature type="binding site" evidence="10">
    <location>
        <position position="305"/>
    </location>
    <ligand>
        <name>Zn(2+)</name>
        <dbReference type="ChEBI" id="CHEBI:29105"/>
        <note>catalytic</note>
    </ligand>
</feature>
<evidence type="ECO:0000256" key="11">
    <source>
        <dbReference type="PIRSR" id="PIRSR634016-4"/>
    </source>
</evidence>
<dbReference type="Gene3D" id="1.10.390.10">
    <property type="entry name" value="Neutral Protease Domain 2"/>
    <property type="match status" value="1"/>
</dbReference>
<evidence type="ECO:0000259" key="13">
    <source>
        <dbReference type="Pfam" id="PF01433"/>
    </source>
</evidence>
<evidence type="ECO:0000256" key="5">
    <source>
        <dbReference type="ARBA" id="ARBA00022723"/>
    </source>
</evidence>
<evidence type="ECO:0000256" key="6">
    <source>
        <dbReference type="ARBA" id="ARBA00022801"/>
    </source>
</evidence>
<dbReference type="GO" id="GO:0005615">
    <property type="term" value="C:extracellular space"/>
    <property type="evidence" value="ECO:0007669"/>
    <property type="project" value="TreeGrafter"/>
</dbReference>
<dbReference type="GO" id="GO:0005737">
    <property type="term" value="C:cytoplasm"/>
    <property type="evidence" value="ECO:0007669"/>
    <property type="project" value="TreeGrafter"/>
</dbReference>
<dbReference type="RefSeq" id="WP_015440671.1">
    <property type="nucleotide sequence ID" value="NC_020520.1"/>
</dbReference>
<dbReference type="Proteomes" id="UP000011863">
    <property type="component" value="Chromosome"/>
</dbReference>
<dbReference type="InterPro" id="IPR027268">
    <property type="entry name" value="Peptidase_M4/M1_CTD_sf"/>
</dbReference>
<evidence type="ECO:0000313" key="17">
    <source>
        <dbReference type="Proteomes" id="UP000011863"/>
    </source>
</evidence>
<dbReference type="FunFam" id="2.60.40.1730:FF:000013">
    <property type="entry name" value="Aminopeptidase"/>
    <property type="match status" value="1"/>
</dbReference>
<comment type="catalytic activity">
    <reaction evidence="1">
        <text>Release of an N-terminal amino acid, Xaa-|-Yaa- from a peptide, amide or arylamide. Xaa is preferably Ala, but may be most amino acids including Pro (slow action). When a terminal hydrophobic residue is followed by a prolyl residue, the two may be released as an intact Xaa-Pro dipeptide.</text>
        <dbReference type="EC" id="3.4.11.2"/>
    </reaction>
</comment>
<evidence type="ECO:0000259" key="14">
    <source>
        <dbReference type="Pfam" id="PF11838"/>
    </source>
</evidence>
<dbReference type="InterPro" id="IPR014782">
    <property type="entry name" value="Peptidase_M1_dom"/>
</dbReference>
<keyword evidence="5 10" id="KW-0479">Metal-binding</keyword>
<comment type="cofactor">
    <cofactor evidence="10 12">
        <name>Zn(2+)</name>
        <dbReference type="ChEBI" id="CHEBI:29105"/>
    </cofactor>
    <text evidence="10 12">Binds 1 zinc ion per subunit.</text>
</comment>
<name>A0A6C7DZ30_ILUCY</name>
<dbReference type="GO" id="GO:0006508">
    <property type="term" value="P:proteolysis"/>
    <property type="evidence" value="ECO:0007669"/>
    <property type="project" value="UniProtKB-KW"/>
</dbReference>
<dbReference type="SUPFAM" id="SSF63737">
    <property type="entry name" value="Leukotriene A4 hydrolase N-terminal domain"/>
    <property type="match status" value="1"/>
</dbReference>
<keyword evidence="8 12" id="KW-0482">Metalloprotease</keyword>
<dbReference type="GO" id="GO:0016285">
    <property type="term" value="F:alanyl aminopeptidase activity"/>
    <property type="evidence" value="ECO:0007669"/>
    <property type="project" value="UniProtKB-EC"/>
</dbReference>
<dbReference type="EMBL" id="AP012057">
    <property type="protein sequence ID" value="BAN01424.1"/>
    <property type="molecule type" value="Genomic_DNA"/>
</dbReference>
<comment type="similarity">
    <text evidence="2 12">Belongs to the peptidase M1 family.</text>
</comment>
<dbReference type="PRINTS" id="PR00756">
    <property type="entry name" value="ALADIPTASE"/>
</dbReference>
<organism evidence="16 17">
    <name type="scientific">Ilumatobacter coccineus (strain NBRC 103263 / KCTC 29153 / YM16-304)</name>
    <dbReference type="NCBI Taxonomy" id="1313172"/>
    <lineage>
        <taxon>Bacteria</taxon>
        <taxon>Bacillati</taxon>
        <taxon>Actinomycetota</taxon>
        <taxon>Acidimicrobiia</taxon>
        <taxon>Acidimicrobiales</taxon>
        <taxon>Ilumatobacteraceae</taxon>
        <taxon>Ilumatobacter</taxon>
    </lineage>
</organism>
<dbReference type="Gene3D" id="2.60.40.1730">
    <property type="entry name" value="tricorn interacting facor f3 domain"/>
    <property type="match status" value="1"/>
</dbReference>
<evidence type="ECO:0000256" key="1">
    <source>
        <dbReference type="ARBA" id="ARBA00000098"/>
    </source>
</evidence>
<evidence type="ECO:0000259" key="15">
    <source>
        <dbReference type="Pfam" id="PF17900"/>
    </source>
</evidence>